<feature type="region of interest" description="Disordered" evidence="1">
    <location>
        <begin position="83"/>
        <end position="102"/>
    </location>
</feature>
<feature type="chain" id="PRO_5045986806" evidence="2">
    <location>
        <begin position="28"/>
        <end position="102"/>
    </location>
</feature>
<organism evidence="3 4">
    <name type="scientific">Rehmannia glutinosa</name>
    <name type="common">Chinese foxglove</name>
    <dbReference type="NCBI Taxonomy" id="99300"/>
    <lineage>
        <taxon>Eukaryota</taxon>
        <taxon>Viridiplantae</taxon>
        <taxon>Streptophyta</taxon>
        <taxon>Embryophyta</taxon>
        <taxon>Tracheophyta</taxon>
        <taxon>Spermatophyta</taxon>
        <taxon>Magnoliopsida</taxon>
        <taxon>eudicotyledons</taxon>
        <taxon>Gunneridae</taxon>
        <taxon>Pentapetalae</taxon>
        <taxon>asterids</taxon>
        <taxon>lamiids</taxon>
        <taxon>Lamiales</taxon>
        <taxon>Orobanchaceae</taxon>
        <taxon>Rehmannieae</taxon>
        <taxon>Rehmannia</taxon>
    </lineage>
</organism>
<evidence type="ECO:0000256" key="2">
    <source>
        <dbReference type="SAM" id="SignalP"/>
    </source>
</evidence>
<evidence type="ECO:0000313" key="4">
    <source>
        <dbReference type="Proteomes" id="UP001318860"/>
    </source>
</evidence>
<evidence type="ECO:0000256" key="1">
    <source>
        <dbReference type="SAM" id="MobiDB-lite"/>
    </source>
</evidence>
<keyword evidence="2" id="KW-0732">Signal</keyword>
<comment type="caution">
    <text evidence="3">The sequence shown here is derived from an EMBL/GenBank/DDBJ whole genome shotgun (WGS) entry which is preliminary data.</text>
</comment>
<sequence>MAGNALHLFVTVLAFSFLASLIGLSSSSKYSTLCWAINLVHERQGIPSPEDTLQMNKAENPGGNMEIVENEVIHGRMDFEINRDYPGSGANNRHTPYPPVKD</sequence>
<keyword evidence="4" id="KW-1185">Reference proteome</keyword>
<evidence type="ECO:0000313" key="3">
    <source>
        <dbReference type="EMBL" id="KAK6116456.1"/>
    </source>
</evidence>
<dbReference type="EMBL" id="JABTTQ020003493">
    <property type="protein sequence ID" value="KAK6116456.1"/>
    <property type="molecule type" value="Genomic_DNA"/>
</dbReference>
<name>A0ABR0U2N4_REHGL</name>
<dbReference type="PANTHER" id="PTHR33474:SF2">
    <property type="entry name" value="TRANSMEMBRANE PROTEIN"/>
    <property type="match status" value="1"/>
</dbReference>
<feature type="signal peptide" evidence="2">
    <location>
        <begin position="1"/>
        <end position="27"/>
    </location>
</feature>
<protein>
    <submittedName>
        <fullName evidence="3">Uncharacterized protein</fullName>
    </submittedName>
</protein>
<gene>
    <name evidence="3" type="ORF">DH2020_049918</name>
</gene>
<accession>A0ABR0U2N4</accession>
<reference evidence="3 4" key="1">
    <citation type="journal article" date="2021" name="Comput. Struct. Biotechnol. J.">
        <title>De novo genome assembly of the potent medicinal plant Rehmannia glutinosa using nanopore technology.</title>
        <authorList>
            <person name="Ma L."/>
            <person name="Dong C."/>
            <person name="Song C."/>
            <person name="Wang X."/>
            <person name="Zheng X."/>
            <person name="Niu Y."/>
            <person name="Chen S."/>
            <person name="Feng W."/>
        </authorList>
    </citation>
    <scope>NUCLEOTIDE SEQUENCE [LARGE SCALE GENOMIC DNA]</scope>
    <source>
        <strain evidence="3">DH-2019</strain>
    </source>
</reference>
<dbReference type="Proteomes" id="UP001318860">
    <property type="component" value="Unassembled WGS sequence"/>
</dbReference>
<dbReference type="PANTHER" id="PTHR33474">
    <property type="entry name" value="TRANSMEMBRANE PROTEIN"/>
    <property type="match status" value="1"/>
</dbReference>
<proteinExistence type="predicted"/>